<evidence type="ECO:0000256" key="2">
    <source>
        <dbReference type="ARBA" id="ARBA00022840"/>
    </source>
</evidence>
<reference evidence="3" key="2">
    <citation type="submission" date="2025-08" db="UniProtKB">
        <authorList>
            <consortium name="Ensembl"/>
        </authorList>
    </citation>
    <scope>IDENTIFICATION</scope>
</reference>
<reference evidence="3" key="3">
    <citation type="submission" date="2025-09" db="UniProtKB">
        <authorList>
            <consortium name="Ensembl"/>
        </authorList>
    </citation>
    <scope>IDENTIFICATION</scope>
</reference>
<dbReference type="Ensembl" id="ENSMUNT00000031505.1">
    <property type="protein sequence ID" value="ENSMUNP00000024900.1"/>
    <property type="gene ID" value="ENSMUNG00000022211.1"/>
</dbReference>
<evidence type="ECO:0000313" key="3">
    <source>
        <dbReference type="Ensembl" id="ENSMUNP00000024900.1"/>
    </source>
</evidence>
<keyword evidence="4" id="KW-1185">Reference proteome</keyword>
<keyword evidence="2" id="KW-0067">ATP-binding</keyword>
<reference evidence="3" key="1">
    <citation type="submission" date="2020-03" db="EMBL/GenBank/DDBJ databases">
        <title>Melopsittacus undulatus (budgerigar) genome, bMelUnd1, maternal haplotype with Z.</title>
        <authorList>
            <person name="Gedman G."/>
            <person name="Mountcastle J."/>
            <person name="Haase B."/>
            <person name="Formenti G."/>
            <person name="Wright T."/>
            <person name="Apodaca J."/>
            <person name="Pelan S."/>
            <person name="Chow W."/>
            <person name="Rhie A."/>
            <person name="Howe K."/>
            <person name="Fedrigo O."/>
            <person name="Jarvis E.D."/>
        </authorList>
    </citation>
    <scope>NUCLEOTIDE SEQUENCE [LARGE SCALE GENOMIC DNA]</scope>
</reference>
<protein>
    <submittedName>
        <fullName evidence="3">Uncharacterized protein</fullName>
    </submittedName>
</protein>
<evidence type="ECO:0000313" key="4">
    <source>
        <dbReference type="Proteomes" id="UP000694405"/>
    </source>
</evidence>
<dbReference type="Pfam" id="PF09336">
    <property type="entry name" value="Vps4_C"/>
    <property type="match status" value="1"/>
</dbReference>
<accession>A0A8V5GTV0</accession>
<name>A0A8V5GTV0_MELUD</name>
<keyword evidence="1" id="KW-0547">Nucleotide-binding</keyword>
<dbReference type="Proteomes" id="UP000694405">
    <property type="component" value="Chromosome W"/>
</dbReference>
<organism evidence="3 4">
    <name type="scientific">Melopsittacus undulatus</name>
    <name type="common">Budgerigar</name>
    <name type="synonym">Psittacus undulatus</name>
    <dbReference type="NCBI Taxonomy" id="13146"/>
    <lineage>
        <taxon>Eukaryota</taxon>
        <taxon>Metazoa</taxon>
        <taxon>Chordata</taxon>
        <taxon>Craniata</taxon>
        <taxon>Vertebrata</taxon>
        <taxon>Euteleostomi</taxon>
        <taxon>Archelosauria</taxon>
        <taxon>Archosauria</taxon>
        <taxon>Dinosauria</taxon>
        <taxon>Saurischia</taxon>
        <taxon>Theropoda</taxon>
        <taxon>Coelurosauria</taxon>
        <taxon>Aves</taxon>
        <taxon>Neognathae</taxon>
        <taxon>Neoaves</taxon>
        <taxon>Telluraves</taxon>
        <taxon>Australaves</taxon>
        <taxon>Psittaciformes</taxon>
        <taxon>Psittaculidae</taxon>
        <taxon>Melopsittacus</taxon>
    </lineage>
</organism>
<evidence type="ECO:0000256" key="1">
    <source>
        <dbReference type="ARBA" id="ARBA00022741"/>
    </source>
</evidence>
<dbReference type="AlphaFoldDB" id="A0A8V5GTV0"/>
<proteinExistence type="predicted"/>
<dbReference type="InterPro" id="IPR015415">
    <property type="entry name" value="Spast_Vps4_C"/>
</dbReference>
<sequence length="74" mass="8115">MAGLWSLPHHPWHIGTFVDDLLTPCSSGDLGATLMEPIVCMSDMLCSLATTHPTVNSEDLLKVKKFTKDFGQEV</sequence>
<dbReference type="GO" id="GO:0005524">
    <property type="term" value="F:ATP binding"/>
    <property type="evidence" value="ECO:0007669"/>
    <property type="project" value="UniProtKB-KW"/>
</dbReference>